<dbReference type="InterPro" id="IPR013740">
    <property type="entry name" value="Redoxin"/>
</dbReference>
<evidence type="ECO:0000313" key="7">
    <source>
        <dbReference type="EMBL" id="KAF6233065.1"/>
    </source>
</evidence>
<evidence type="ECO:0000256" key="1">
    <source>
        <dbReference type="ARBA" id="ARBA00010505"/>
    </source>
</evidence>
<evidence type="ECO:0000256" key="5">
    <source>
        <dbReference type="ARBA" id="ARBA00023284"/>
    </source>
</evidence>
<keyword evidence="4" id="KW-0560">Oxidoreductase</keyword>
<dbReference type="PANTHER" id="PTHR10430">
    <property type="entry name" value="PEROXIREDOXIN"/>
    <property type="match status" value="1"/>
</dbReference>
<dbReference type="RefSeq" id="XP_037162487.1">
    <property type="nucleotide sequence ID" value="XM_037310505.1"/>
</dbReference>
<dbReference type="GO" id="GO:0034599">
    <property type="term" value="P:cellular response to oxidative stress"/>
    <property type="evidence" value="ECO:0007669"/>
    <property type="project" value="InterPro"/>
</dbReference>
<evidence type="ECO:0000256" key="2">
    <source>
        <dbReference type="ARBA" id="ARBA00022559"/>
    </source>
</evidence>
<sequence length="168" mass="19286">MTALRAGDEFPKGIHFSWVPYTEEKETITSCGIPQTYNASKKFADRKVVLCAVPGAFTPGYSVRHLPDYIEHLKDIKGRGVDIVLVVAMNDAWIMSAWGKANGVKNDQIRFEEHRLDTWGRQDWEICNGNRSREDRICRERAWRGFYGVWRRGHAFKALKRTAAEAGR</sequence>
<reference evidence="7 8" key="1">
    <citation type="journal article" date="2020" name="Genomics">
        <title>Complete, high-quality genomes from long-read metagenomic sequencing of two wolf lichen thalli reveals enigmatic genome architecture.</title>
        <authorList>
            <person name="McKenzie S.K."/>
            <person name="Walston R.F."/>
            <person name="Allen J.L."/>
        </authorList>
    </citation>
    <scope>NUCLEOTIDE SEQUENCE [LARGE SCALE GENOMIC DNA]</scope>
    <source>
        <strain evidence="7">WasteWater2</strain>
    </source>
</reference>
<dbReference type="SUPFAM" id="SSF52833">
    <property type="entry name" value="Thioredoxin-like"/>
    <property type="match status" value="1"/>
</dbReference>
<evidence type="ECO:0000313" key="8">
    <source>
        <dbReference type="Proteomes" id="UP000578531"/>
    </source>
</evidence>
<evidence type="ECO:0000256" key="4">
    <source>
        <dbReference type="ARBA" id="ARBA00023002"/>
    </source>
</evidence>
<dbReference type="OrthoDB" id="195498at2759"/>
<name>A0A8H6L2F7_9LECA</name>
<accession>A0A8H6L2F7</accession>
<dbReference type="GO" id="GO:0008379">
    <property type="term" value="F:thioredoxin peroxidase activity"/>
    <property type="evidence" value="ECO:0007669"/>
    <property type="project" value="InterPro"/>
</dbReference>
<dbReference type="AlphaFoldDB" id="A0A8H6L2F7"/>
<protein>
    <recommendedName>
        <fullName evidence="6">Redoxin domain-containing protein</fullName>
    </recommendedName>
</protein>
<dbReference type="Gene3D" id="3.40.30.10">
    <property type="entry name" value="Glutaredoxin"/>
    <property type="match status" value="1"/>
</dbReference>
<dbReference type="GO" id="GO:0042744">
    <property type="term" value="P:hydrogen peroxide catabolic process"/>
    <property type="evidence" value="ECO:0007669"/>
    <property type="project" value="TreeGrafter"/>
</dbReference>
<keyword evidence="2" id="KW-0575">Peroxidase</keyword>
<proteinExistence type="inferred from homology"/>
<dbReference type="InterPro" id="IPR037944">
    <property type="entry name" value="PRX5-like"/>
</dbReference>
<dbReference type="GeneID" id="59290263"/>
<dbReference type="GO" id="GO:0005777">
    <property type="term" value="C:peroxisome"/>
    <property type="evidence" value="ECO:0007669"/>
    <property type="project" value="TreeGrafter"/>
</dbReference>
<feature type="domain" description="Redoxin" evidence="6">
    <location>
        <begin position="6"/>
        <end position="105"/>
    </location>
</feature>
<dbReference type="GO" id="GO:0005739">
    <property type="term" value="C:mitochondrion"/>
    <property type="evidence" value="ECO:0007669"/>
    <property type="project" value="TreeGrafter"/>
</dbReference>
<comment type="similarity">
    <text evidence="1">Belongs to the peroxiredoxin family. Prx5 subfamily.</text>
</comment>
<keyword evidence="3" id="KW-0049">Antioxidant</keyword>
<evidence type="ECO:0000256" key="3">
    <source>
        <dbReference type="ARBA" id="ARBA00022862"/>
    </source>
</evidence>
<dbReference type="GO" id="GO:0045454">
    <property type="term" value="P:cell redox homeostasis"/>
    <property type="evidence" value="ECO:0007669"/>
    <property type="project" value="TreeGrafter"/>
</dbReference>
<dbReference type="InterPro" id="IPR036249">
    <property type="entry name" value="Thioredoxin-like_sf"/>
</dbReference>
<comment type="caution">
    <text evidence="7">The sequence shown here is derived from an EMBL/GenBank/DDBJ whole genome shotgun (WGS) entry which is preliminary data.</text>
</comment>
<evidence type="ECO:0000259" key="6">
    <source>
        <dbReference type="Pfam" id="PF08534"/>
    </source>
</evidence>
<dbReference type="EMBL" id="JACCJC010000041">
    <property type="protein sequence ID" value="KAF6233065.1"/>
    <property type="molecule type" value="Genomic_DNA"/>
</dbReference>
<dbReference type="Pfam" id="PF08534">
    <property type="entry name" value="Redoxin"/>
    <property type="match status" value="1"/>
</dbReference>
<dbReference type="Proteomes" id="UP000578531">
    <property type="component" value="Unassembled WGS sequence"/>
</dbReference>
<gene>
    <name evidence="7" type="ORF">HO173_008609</name>
</gene>
<keyword evidence="5" id="KW-0676">Redox-active center</keyword>
<organism evidence="7 8">
    <name type="scientific">Letharia columbiana</name>
    <dbReference type="NCBI Taxonomy" id="112416"/>
    <lineage>
        <taxon>Eukaryota</taxon>
        <taxon>Fungi</taxon>
        <taxon>Dikarya</taxon>
        <taxon>Ascomycota</taxon>
        <taxon>Pezizomycotina</taxon>
        <taxon>Lecanoromycetes</taxon>
        <taxon>OSLEUM clade</taxon>
        <taxon>Lecanoromycetidae</taxon>
        <taxon>Lecanorales</taxon>
        <taxon>Lecanorineae</taxon>
        <taxon>Parmeliaceae</taxon>
        <taxon>Letharia</taxon>
    </lineage>
</organism>
<keyword evidence="8" id="KW-1185">Reference proteome</keyword>
<dbReference type="PANTHER" id="PTHR10430:SF16">
    <property type="entry name" value="PEROXIREDOXIN-5, MITOCHONDRIAL"/>
    <property type="match status" value="1"/>
</dbReference>